<organism evidence="2 3">
    <name type="scientific">Popillia japonica</name>
    <name type="common">Japanese beetle</name>
    <dbReference type="NCBI Taxonomy" id="7064"/>
    <lineage>
        <taxon>Eukaryota</taxon>
        <taxon>Metazoa</taxon>
        <taxon>Ecdysozoa</taxon>
        <taxon>Arthropoda</taxon>
        <taxon>Hexapoda</taxon>
        <taxon>Insecta</taxon>
        <taxon>Pterygota</taxon>
        <taxon>Neoptera</taxon>
        <taxon>Endopterygota</taxon>
        <taxon>Coleoptera</taxon>
        <taxon>Polyphaga</taxon>
        <taxon>Scarabaeiformia</taxon>
        <taxon>Scarabaeidae</taxon>
        <taxon>Rutelinae</taxon>
        <taxon>Popillia</taxon>
    </lineage>
</organism>
<name>A0AAW1KQR1_POPJA</name>
<feature type="compositionally biased region" description="Basic and acidic residues" evidence="1">
    <location>
        <begin position="64"/>
        <end position="73"/>
    </location>
</feature>
<evidence type="ECO:0000313" key="3">
    <source>
        <dbReference type="Proteomes" id="UP001458880"/>
    </source>
</evidence>
<comment type="caution">
    <text evidence="2">The sequence shown here is derived from an EMBL/GenBank/DDBJ whole genome shotgun (WGS) entry which is preliminary data.</text>
</comment>
<proteinExistence type="predicted"/>
<evidence type="ECO:0000313" key="2">
    <source>
        <dbReference type="EMBL" id="KAK9722541.1"/>
    </source>
</evidence>
<reference evidence="2 3" key="1">
    <citation type="journal article" date="2024" name="BMC Genomics">
        <title>De novo assembly and annotation of Popillia japonica's genome with initial clues to its potential as an invasive pest.</title>
        <authorList>
            <person name="Cucini C."/>
            <person name="Boschi S."/>
            <person name="Funari R."/>
            <person name="Cardaioli E."/>
            <person name="Iannotti N."/>
            <person name="Marturano G."/>
            <person name="Paoli F."/>
            <person name="Bruttini M."/>
            <person name="Carapelli A."/>
            <person name="Frati F."/>
            <person name="Nardi F."/>
        </authorList>
    </citation>
    <scope>NUCLEOTIDE SEQUENCE [LARGE SCALE GENOMIC DNA]</scope>
    <source>
        <strain evidence="2">DMR45628</strain>
    </source>
</reference>
<gene>
    <name evidence="2" type="ORF">QE152_g19621</name>
</gene>
<keyword evidence="3" id="KW-1185">Reference proteome</keyword>
<dbReference type="Proteomes" id="UP001458880">
    <property type="component" value="Unassembled WGS sequence"/>
</dbReference>
<dbReference type="AlphaFoldDB" id="A0AAW1KQR1"/>
<dbReference type="EMBL" id="JASPKY010000187">
    <property type="protein sequence ID" value="KAK9722541.1"/>
    <property type="molecule type" value="Genomic_DNA"/>
</dbReference>
<protein>
    <submittedName>
        <fullName evidence="2">Uncharacterized protein</fullName>
    </submittedName>
</protein>
<feature type="region of interest" description="Disordered" evidence="1">
    <location>
        <begin position="43"/>
        <end position="84"/>
    </location>
</feature>
<accession>A0AAW1KQR1</accession>
<feature type="compositionally biased region" description="Polar residues" evidence="1">
    <location>
        <begin position="49"/>
        <end position="63"/>
    </location>
</feature>
<evidence type="ECO:0000256" key="1">
    <source>
        <dbReference type="SAM" id="MobiDB-lite"/>
    </source>
</evidence>
<sequence length="96" mass="10677">MSFLIPHFQERSTISNISAEIADVEVEGSNLEDEVPADRQCTNKETGDISLNSQPNPPSSRCSTPERKRDASKPTRQASTASAELMKFLVRQKKKN</sequence>